<evidence type="ECO:0008006" key="3">
    <source>
        <dbReference type="Google" id="ProtNLM"/>
    </source>
</evidence>
<dbReference type="InterPro" id="IPR036339">
    <property type="entry name" value="PUB-like_dom_sf"/>
</dbReference>
<proteinExistence type="predicted"/>
<evidence type="ECO:0000256" key="1">
    <source>
        <dbReference type="SAM" id="MobiDB-lite"/>
    </source>
</evidence>
<evidence type="ECO:0000313" key="2">
    <source>
        <dbReference type="EMBL" id="CAE0840098.1"/>
    </source>
</evidence>
<name>A0A7S4LNG0_9EUGL</name>
<dbReference type="Gene3D" id="1.20.58.2190">
    <property type="match status" value="1"/>
</dbReference>
<organism evidence="2">
    <name type="scientific">Eutreptiella gymnastica</name>
    <dbReference type="NCBI Taxonomy" id="73025"/>
    <lineage>
        <taxon>Eukaryota</taxon>
        <taxon>Discoba</taxon>
        <taxon>Euglenozoa</taxon>
        <taxon>Euglenida</taxon>
        <taxon>Spirocuta</taxon>
        <taxon>Euglenophyceae</taxon>
        <taxon>Eutreptiales</taxon>
        <taxon>Eutreptiaceae</taxon>
        <taxon>Eutreptiella</taxon>
    </lineage>
</organism>
<gene>
    <name evidence="2" type="ORF">EGYM00163_LOCUS51198</name>
</gene>
<reference evidence="2" key="1">
    <citation type="submission" date="2021-01" db="EMBL/GenBank/DDBJ databases">
        <authorList>
            <person name="Corre E."/>
            <person name="Pelletier E."/>
            <person name="Niang G."/>
            <person name="Scheremetjew M."/>
            <person name="Finn R."/>
            <person name="Kale V."/>
            <person name="Holt S."/>
            <person name="Cochrane G."/>
            <person name="Meng A."/>
            <person name="Brown T."/>
            <person name="Cohen L."/>
        </authorList>
    </citation>
    <scope>NUCLEOTIDE SEQUENCE</scope>
    <source>
        <strain evidence="2">CCMP1594</strain>
    </source>
</reference>
<feature type="region of interest" description="Disordered" evidence="1">
    <location>
        <begin position="1"/>
        <end position="56"/>
    </location>
</feature>
<protein>
    <recommendedName>
        <fullName evidence="3">PUB domain-containing protein</fullName>
    </recommendedName>
</protein>
<dbReference type="AlphaFoldDB" id="A0A7S4LNG0"/>
<sequence length="305" mass="32949">MRGHGATGAEAPPPAKWKGKGPADEAVKEAASAAGGTRAVTDDGMESTSGPGTSAACAQQGAGLQALLQGHEERRVRSLVDGVEVSLSVLSVDVVSQVVQVVTAVLRNVCNHPTVPKYQSVSLISHRMAVAWQFASVKHLLEEMGFEATDDESHIHFKGSVTALQNCLPVLVTGLEDIVDNVAQQQRIDAAHVRDTQQRYAFRCQHCQKGIKDRVPAGDSWSGNTSWRAMEERELEYRYECATCKRSGLQVSLCEACHSRYLNGHHNVHSPDHVFEPIAPVTRFLTYGAAPAPPPPSVNRRGPFG</sequence>
<dbReference type="EMBL" id="HBJA01149094">
    <property type="protein sequence ID" value="CAE0840098.1"/>
    <property type="molecule type" value="Transcribed_RNA"/>
</dbReference>
<accession>A0A7S4LNG0</accession>
<dbReference type="SUPFAM" id="SSF143503">
    <property type="entry name" value="PUG domain-like"/>
    <property type="match status" value="1"/>
</dbReference>